<dbReference type="PROSITE" id="PS00518">
    <property type="entry name" value="ZF_RING_1"/>
    <property type="match status" value="1"/>
</dbReference>
<dbReference type="PROSITE" id="PS50089">
    <property type="entry name" value="ZF_RING_2"/>
    <property type="match status" value="1"/>
</dbReference>
<name>A0A498JJ94_MALDO</name>
<dbReference type="EMBL" id="RDQH01000333">
    <property type="protein sequence ID" value="RXH93381.1"/>
    <property type="molecule type" value="Genomic_DNA"/>
</dbReference>
<evidence type="ECO:0000313" key="14">
    <source>
        <dbReference type="EMBL" id="RXH93381.1"/>
    </source>
</evidence>
<comment type="function">
    <text evidence="11">E3 ubiquitin-protein ligase.</text>
</comment>
<evidence type="ECO:0000256" key="4">
    <source>
        <dbReference type="ARBA" id="ARBA00022679"/>
    </source>
</evidence>
<keyword evidence="6 10" id="KW-0863">Zinc-finger</keyword>
<keyword evidence="7 11" id="KW-0833">Ubl conjugation pathway</keyword>
<evidence type="ECO:0000256" key="5">
    <source>
        <dbReference type="ARBA" id="ARBA00022723"/>
    </source>
</evidence>
<evidence type="ECO:0000256" key="8">
    <source>
        <dbReference type="ARBA" id="ARBA00022833"/>
    </source>
</evidence>
<dbReference type="GO" id="GO:0005789">
    <property type="term" value="C:endoplasmic reticulum membrane"/>
    <property type="evidence" value="ECO:0007669"/>
    <property type="project" value="UniProtKB-SubCell"/>
</dbReference>
<evidence type="ECO:0000256" key="3">
    <source>
        <dbReference type="ARBA" id="ARBA00004906"/>
    </source>
</evidence>
<feature type="region of interest" description="Disordered" evidence="12">
    <location>
        <begin position="1"/>
        <end position="75"/>
    </location>
</feature>
<accession>A0A498JJ94</accession>
<dbReference type="InterPro" id="IPR045103">
    <property type="entry name" value="RNF5/RNF185-like"/>
</dbReference>
<dbReference type="InterPro" id="IPR017907">
    <property type="entry name" value="Znf_RING_CS"/>
</dbReference>
<dbReference type="GO" id="GO:0006511">
    <property type="term" value="P:ubiquitin-dependent protein catabolic process"/>
    <property type="evidence" value="ECO:0007669"/>
    <property type="project" value="UniProtKB-UniRule"/>
</dbReference>
<gene>
    <name evidence="14" type="ORF">DVH24_013957</name>
</gene>
<dbReference type="GO" id="GO:0016567">
    <property type="term" value="P:protein ubiquitination"/>
    <property type="evidence" value="ECO:0007669"/>
    <property type="project" value="UniProtKB-UniPathway"/>
</dbReference>
<evidence type="ECO:0000256" key="6">
    <source>
        <dbReference type="ARBA" id="ARBA00022771"/>
    </source>
</evidence>
<evidence type="ECO:0000256" key="2">
    <source>
        <dbReference type="ARBA" id="ARBA00004308"/>
    </source>
</evidence>
<reference evidence="14 15" key="1">
    <citation type="submission" date="2018-10" db="EMBL/GenBank/DDBJ databases">
        <title>A high-quality apple genome assembly.</title>
        <authorList>
            <person name="Hu J."/>
        </authorList>
    </citation>
    <scope>NUCLEOTIDE SEQUENCE [LARGE SCALE GENOMIC DNA]</scope>
    <source>
        <strain evidence="15">cv. HFTH1</strain>
        <tissue evidence="14">Young leaf</tissue>
    </source>
</reference>
<comment type="caution">
    <text evidence="14">The sequence shown here is derived from an EMBL/GenBank/DDBJ whole genome shotgun (WGS) entry which is preliminary data.</text>
</comment>
<evidence type="ECO:0000256" key="9">
    <source>
        <dbReference type="ARBA" id="ARBA00023136"/>
    </source>
</evidence>
<dbReference type="InterPro" id="IPR013083">
    <property type="entry name" value="Znf_RING/FYVE/PHD"/>
</dbReference>
<dbReference type="SMART" id="SM00184">
    <property type="entry name" value="RING"/>
    <property type="match status" value="1"/>
</dbReference>
<comment type="catalytic activity">
    <reaction evidence="1 11">
        <text>S-ubiquitinyl-[E2 ubiquitin-conjugating enzyme]-L-cysteine + [acceptor protein]-L-lysine = [E2 ubiquitin-conjugating enzyme]-L-cysteine + N(6)-ubiquitinyl-[acceptor protein]-L-lysine.</text>
        <dbReference type="EC" id="2.3.2.27"/>
    </reaction>
</comment>
<comment type="pathway">
    <text evidence="3 11">Protein modification; protein ubiquitination.</text>
</comment>
<dbReference type="SUPFAM" id="SSF57850">
    <property type="entry name" value="RING/U-box"/>
    <property type="match status" value="1"/>
</dbReference>
<dbReference type="GO" id="GO:0061630">
    <property type="term" value="F:ubiquitin protein ligase activity"/>
    <property type="evidence" value="ECO:0007669"/>
    <property type="project" value="UniProtKB-UniRule"/>
</dbReference>
<dbReference type="InterPro" id="IPR001841">
    <property type="entry name" value="Znf_RING"/>
</dbReference>
<keyword evidence="11" id="KW-0256">Endoplasmic reticulum</keyword>
<evidence type="ECO:0000256" key="7">
    <source>
        <dbReference type="ARBA" id="ARBA00022786"/>
    </source>
</evidence>
<evidence type="ECO:0000256" key="12">
    <source>
        <dbReference type="SAM" id="MobiDB-lite"/>
    </source>
</evidence>
<dbReference type="UniPathway" id="UPA00143"/>
<comment type="subcellular location">
    <subcellularLocation>
        <location evidence="2">Endomembrane system</location>
    </subcellularLocation>
    <subcellularLocation>
        <location evidence="11">Endoplasmic reticulum membrane</location>
        <topology evidence="11">Single-pass type IV membrane protein</topology>
    </subcellularLocation>
</comment>
<protein>
    <recommendedName>
        <fullName evidence="11">E3 ubiquitin-protein ligase RMA</fullName>
        <ecNumber evidence="11">2.3.2.27</ecNumber>
    </recommendedName>
    <alternativeName>
        <fullName evidence="11">Protein RING membrane-anchor</fullName>
    </alternativeName>
    <alternativeName>
        <fullName evidence="11">RING-type E3 ubiquitin transferase RMA</fullName>
    </alternativeName>
</protein>
<organism evidence="14 15">
    <name type="scientific">Malus domestica</name>
    <name type="common">Apple</name>
    <name type="synonym">Pyrus malus</name>
    <dbReference type="NCBI Taxonomy" id="3750"/>
    <lineage>
        <taxon>Eukaryota</taxon>
        <taxon>Viridiplantae</taxon>
        <taxon>Streptophyta</taxon>
        <taxon>Embryophyta</taxon>
        <taxon>Tracheophyta</taxon>
        <taxon>Spermatophyta</taxon>
        <taxon>Magnoliopsida</taxon>
        <taxon>eudicotyledons</taxon>
        <taxon>Gunneridae</taxon>
        <taxon>Pentapetalae</taxon>
        <taxon>rosids</taxon>
        <taxon>fabids</taxon>
        <taxon>Rosales</taxon>
        <taxon>Rosaceae</taxon>
        <taxon>Amygdaloideae</taxon>
        <taxon>Maleae</taxon>
        <taxon>Malus</taxon>
    </lineage>
</organism>
<sequence length="305" mass="34899">MASSSNHKSIIPPKVKCAFKPTNPPMRDSKKVQRFRFRNLPQEESQHFSSSSGSEIKRDDDPFGYEAYGPQSVGYAHSPDHSGYVTCEPECCELDDDAGSYLPEPQQEYQHDESCHDHNCESSQLDGDHDEFCHFDDDLEDDDCKPEYHEVIYPEPEEDHFGEPYFPEPEQEYDYFYGSQVKPFHSHCNADDASASVDSICDSSSSHESELEHKTYDDKASFCSVSSPDQPLSPPRPAKYFDCKLCVKMAREPVVTQCGHLFCGDCLNKWLYFFTSEMQCPVCRSKVLGDSIIQISPPPWWQQRH</sequence>
<dbReference type="Proteomes" id="UP000290289">
    <property type="component" value="Chromosome 7"/>
</dbReference>
<feature type="domain" description="RING-type" evidence="13">
    <location>
        <begin position="243"/>
        <end position="284"/>
    </location>
</feature>
<evidence type="ECO:0000256" key="1">
    <source>
        <dbReference type="ARBA" id="ARBA00000900"/>
    </source>
</evidence>
<keyword evidence="15" id="KW-1185">Reference proteome</keyword>
<dbReference type="STRING" id="3750.A0A498JJ94"/>
<dbReference type="InterPro" id="IPR018957">
    <property type="entry name" value="Znf_C3HC4_RING-type"/>
</dbReference>
<evidence type="ECO:0000256" key="10">
    <source>
        <dbReference type="PROSITE-ProRule" id="PRU00175"/>
    </source>
</evidence>
<evidence type="ECO:0000313" key="15">
    <source>
        <dbReference type="Proteomes" id="UP000290289"/>
    </source>
</evidence>
<dbReference type="Pfam" id="PF00097">
    <property type="entry name" value="zf-C3HC4"/>
    <property type="match status" value="1"/>
</dbReference>
<comment type="domain">
    <text evidence="11">The RING-type zinc finger domain is responsible for E3 ligase activity.</text>
</comment>
<keyword evidence="9" id="KW-0472">Membrane</keyword>
<dbReference type="AlphaFoldDB" id="A0A498JJ94"/>
<evidence type="ECO:0000259" key="13">
    <source>
        <dbReference type="PROSITE" id="PS50089"/>
    </source>
</evidence>
<proteinExistence type="predicted"/>
<keyword evidence="5 11" id="KW-0479">Metal-binding</keyword>
<dbReference type="PANTHER" id="PTHR12313">
    <property type="entry name" value="E3 UBIQUITIN-PROTEIN LIGASE RNF5-RELATED"/>
    <property type="match status" value="1"/>
</dbReference>
<keyword evidence="8 11" id="KW-0862">Zinc</keyword>
<dbReference type="GO" id="GO:0008270">
    <property type="term" value="F:zinc ion binding"/>
    <property type="evidence" value="ECO:0007669"/>
    <property type="project" value="UniProtKB-KW"/>
</dbReference>
<dbReference type="EC" id="2.3.2.27" evidence="11"/>
<evidence type="ECO:0000256" key="11">
    <source>
        <dbReference type="RuleBase" id="RU369090"/>
    </source>
</evidence>
<keyword evidence="4 11" id="KW-0808">Transferase</keyword>
<dbReference type="Gene3D" id="3.30.40.10">
    <property type="entry name" value="Zinc/RING finger domain, C3HC4 (zinc finger)"/>
    <property type="match status" value="1"/>
</dbReference>